<organism evidence="2 3">
    <name type="scientific">Oryza meyeriana var. granulata</name>
    <dbReference type="NCBI Taxonomy" id="110450"/>
    <lineage>
        <taxon>Eukaryota</taxon>
        <taxon>Viridiplantae</taxon>
        <taxon>Streptophyta</taxon>
        <taxon>Embryophyta</taxon>
        <taxon>Tracheophyta</taxon>
        <taxon>Spermatophyta</taxon>
        <taxon>Magnoliopsida</taxon>
        <taxon>Liliopsida</taxon>
        <taxon>Poales</taxon>
        <taxon>Poaceae</taxon>
        <taxon>BOP clade</taxon>
        <taxon>Oryzoideae</taxon>
        <taxon>Oryzeae</taxon>
        <taxon>Oryzinae</taxon>
        <taxon>Oryza</taxon>
        <taxon>Oryza meyeriana</taxon>
    </lineage>
</organism>
<comment type="caution">
    <text evidence="2">The sequence shown here is derived from an EMBL/GenBank/DDBJ whole genome shotgun (WGS) entry which is preliminary data.</text>
</comment>
<reference evidence="2 3" key="1">
    <citation type="submission" date="2019-11" db="EMBL/GenBank/DDBJ databases">
        <title>Whole genome sequence of Oryza granulata.</title>
        <authorList>
            <person name="Li W."/>
        </authorList>
    </citation>
    <scope>NUCLEOTIDE SEQUENCE [LARGE SCALE GENOMIC DNA]</scope>
    <source>
        <strain evidence="3">cv. Menghai</strain>
        <tissue evidence="2">Leaf</tissue>
    </source>
</reference>
<gene>
    <name evidence="2" type="ORF">E2562_021418</name>
</gene>
<dbReference type="AlphaFoldDB" id="A0A6G1EXN9"/>
<protein>
    <submittedName>
        <fullName evidence="2">Uncharacterized protein</fullName>
    </submittedName>
</protein>
<evidence type="ECO:0000313" key="3">
    <source>
        <dbReference type="Proteomes" id="UP000479710"/>
    </source>
</evidence>
<evidence type="ECO:0000256" key="1">
    <source>
        <dbReference type="SAM" id="MobiDB-lite"/>
    </source>
</evidence>
<feature type="compositionally biased region" description="Basic and acidic residues" evidence="1">
    <location>
        <begin position="40"/>
        <end position="54"/>
    </location>
</feature>
<name>A0A6G1EXN9_9ORYZ</name>
<feature type="region of interest" description="Disordered" evidence="1">
    <location>
        <begin position="1"/>
        <end position="54"/>
    </location>
</feature>
<feature type="non-terminal residue" evidence="2">
    <location>
        <position position="1"/>
    </location>
</feature>
<sequence>VEKCCAEKASWATPPPSLSKRNHRRKRRWSSSNEVLAGGQDDRRPCRSEKQEGKQPRDYCLIHHMDAHDLVDCYVVKCLLEKDWKHCRDRDDDKDKDDEAAGLDFQQLEQIVAFIQGGSSSQTSL</sequence>
<dbReference type="EMBL" id="SPHZ02000002">
    <property type="protein sequence ID" value="KAF0929394.1"/>
    <property type="molecule type" value="Genomic_DNA"/>
</dbReference>
<keyword evidence="3" id="KW-1185">Reference proteome</keyword>
<evidence type="ECO:0000313" key="2">
    <source>
        <dbReference type="EMBL" id="KAF0929394.1"/>
    </source>
</evidence>
<feature type="compositionally biased region" description="Basic residues" evidence="1">
    <location>
        <begin position="20"/>
        <end position="29"/>
    </location>
</feature>
<proteinExistence type="predicted"/>
<dbReference type="Proteomes" id="UP000479710">
    <property type="component" value="Unassembled WGS sequence"/>
</dbReference>
<accession>A0A6G1EXN9</accession>